<name>A0A5C2H322_9CAUD</name>
<evidence type="ECO:0000313" key="2">
    <source>
        <dbReference type="Proteomes" id="UP000322838"/>
    </source>
</evidence>
<proteinExistence type="predicted"/>
<dbReference type="EMBL" id="MN228696">
    <property type="protein sequence ID" value="QEP29896.1"/>
    <property type="molecule type" value="Genomic_DNA"/>
</dbReference>
<sequence>MTVKTQDILEDIHRMKRLAIKKGYALSSLVLLIDEDARHQLKQHPDYHLYCTADEIMGIEWVLALYKKPDQRTFHYDLVVKLGAAEHIEGVPSEEFTLCGKEPEGVY</sequence>
<dbReference type="Proteomes" id="UP000322838">
    <property type="component" value="Segment"/>
</dbReference>
<keyword evidence="2" id="KW-1185">Reference proteome</keyword>
<gene>
    <name evidence="1" type="ORF">Smphiort11_098</name>
</gene>
<reference evidence="2" key="1">
    <citation type="submission" date="2019-07" db="EMBL/GenBank/DDBJ databases">
        <authorList>
            <person name="Cubo M.T."/>
            <person name="Espuny M.D.R."/>
            <person name="Balsanelli E."/>
        </authorList>
    </citation>
    <scope>NUCLEOTIDE SEQUENCE [LARGE SCALE GENOMIC DNA]</scope>
</reference>
<protein>
    <submittedName>
        <fullName evidence="1">Uncharacterized protein</fullName>
    </submittedName>
</protein>
<evidence type="ECO:0000313" key="1">
    <source>
        <dbReference type="EMBL" id="QEP29896.1"/>
    </source>
</evidence>
<organism evidence="1 2">
    <name type="scientific">Sinorhizobium phage ort11</name>
    <dbReference type="NCBI Taxonomy" id="2599764"/>
    <lineage>
        <taxon>Viruses</taxon>
        <taxon>Duplodnaviria</taxon>
        <taxon>Heunggongvirae</taxon>
        <taxon>Uroviricota</taxon>
        <taxon>Caudoviricetes</taxon>
        <taxon>Schitoviridae</taxon>
        <taxon>Huelvavirus</taxon>
        <taxon>Huelvavirus ort11</taxon>
    </lineage>
</organism>
<accession>A0A5C2H322</accession>